<dbReference type="InterPro" id="IPR029063">
    <property type="entry name" value="SAM-dependent_MTases_sf"/>
</dbReference>
<dbReference type="InterPro" id="IPR041698">
    <property type="entry name" value="Methyltransf_25"/>
</dbReference>
<evidence type="ECO:0000256" key="1">
    <source>
        <dbReference type="ARBA" id="ARBA00022603"/>
    </source>
</evidence>
<keyword evidence="6" id="KW-1185">Reference proteome</keyword>
<reference evidence="5 6" key="1">
    <citation type="submission" date="2020-08" db="EMBL/GenBank/DDBJ databases">
        <title>Sequencing the genomes of 1000 actinobacteria strains.</title>
        <authorList>
            <person name="Klenk H.-P."/>
        </authorList>
    </citation>
    <scope>NUCLEOTIDE SEQUENCE [LARGE SCALE GENOMIC DNA]</scope>
    <source>
        <strain evidence="5 6">DSM 45084</strain>
    </source>
</reference>
<dbReference type="SUPFAM" id="SSF53335">
    <property type="entry name" value="S-adenosyl-L-methionine-dependent methyltransferases"/>
    <property type="match status" value="1"/>
</dbReference>
<keyword evidence="1 5" id="KW-0489">Methyltransferase</keyword>
<comment type="caution">
    <text evidence="5">The sequence shown here is derived from an EMBL/GenBank/DDBJ whole genome shotgun (WGS) entry which is preliminary data.</text>
</comment>
<dbReference type="PANTHER" id="PTHR43464:SF19">
    <property type="entry name" value="UBIQUINONE BIOSYNTHESIS O-METHYLTRANSFERASE, MITOCHONDRIAL"/>
    <property type="match status" value="1"/>
</dbReference>
<evidence type="ECO:0000313" key="6">
    <source>
        <dbReference type="Proteomes" id="UP000542674"/>
    </source>
</evidence>
<name>A0A7W7T4T2_9PSEU</name>
<protein>
    <submittedName>
        <fullName evidence="5">SAM-dependent methyltransferase</fullName>
    </submittedName>
</protein>
<proteinExistence type="predicted"/>
<accession>A0A7W7T4T2</accession>
<keyword evidence="2 5" id="KW-0808">Transferase</keyword>
<organism evidence="5 6">
    <name type="scientific">Saccharothrix violaceirubra</name>
    <dbReference type="NCBI Taxonomy" id="413306"/>
    <lineage>
        <taxon>Bacteria</taxon>
        <taxon>Bacillati</taxon>
        <taxon>Actinomycetota</taxon>
        <taxon>Actinomycetes</taxon>
        <taxon>Pseudonocardiales</taxon>
        <taxon>Pseudonocardiaceae</taxon>
        <taxon>Saccharothrix</taxon>
    </lineage>
</organism>
<dbReference type="RefSeq" id="WP_184670620.1">
    <property type="nucleotide sequence ID" value="NZ_BAABAI010000024.1"/>
</dbReference>
<evidence type="ECO:0000256" key="3">
    <source>
        <dbReference type="ARBA" id="ARBA00022691"/>
    </source>
</evidence>
<evidence type="ECO:0000256" key="2">
    <source>
        <dbReference type="ARBA" id="ARBA00022679"/>
    </source>
</evidence>
<dbReference type="Gene3D" id="3.40.50.150">
    <property type="entry name" value="Vaccinia Virus protein VP39"/>
    <property type="match status" value="1"/>
</dbReference>
<dbReference type="Pfam" id="PF13649">
    <property type="entry name" value="Methyltransf_25"/>
    <property type="match status" value="1"/>
</dbReference>
<dbReference type="EMBL" id="JACHJS010000001">
    <property type="protein sequence ID" value="MBB4966550.1"/>
    <property type="molecule type" value="Genomic_DNA"/>
</dbReference>
<sequence>MPDEIFDHPRLARIYDDFDGERDDLAAYLALADELGAKTVLDVGCGTGNLAILLAARGRAVTGVDPSSASLEIARAKPGAGDVTWLDGDATTLPAMAVDLATMTGNVAQVFLTDDEWLRTLRGIHAALRPGGHFVFETRRPRRRAWEDWGGGRRDFALDIPGVGRVEQFVEVTDVSLPLVSFTHTYRFAEDGFEITSPSTLRFRDRPELEESLATEGFLVLDVRDAPDRPGREFVFVARRV</sequence>
<gene>
    <name evidence="5" type="ORF">F4559_003909</name>
</gene>
<dbReference type="PANTHER" id="PTHR43464">
    <property type="entry name" value="METHYLTRANSFERASE"/>
    <property type="match status" value="1"/>
</dbReference>
<evidence type="ECO:0000313" key="5">
    <source>
        <dbReference type="EMBL" id="MBB4966550.1"/>
    </source>
</evidence>
<keyword evidence="3" id="KW-0949">S-adenosyl-L-methionine</keyword>
<dbReference type="GO" id="GO:0032259">
    <property type="term" value="P:methylation"/>
    <property type="evidence" value="ECO:0007669"/>
    <property type="project" value="UniProtKB-KW"/>
</dbReference>
<feature type="domain" description="Methyltransferase" evidence="4">
    <location>
        <begin position="40"/>
        <end position="132"/>
    </location>
</feature>
<dbReference type="GO" id="GO:0008168">
    <property type="term" value="F:methyltransferase activity"/>
    <property type="evidence" value="ECO:0007669"/>
    <property type="project" value="UniProtKB-KW"/>
</dbReference>
<dbReference type="CDD" id="cd02440">
    <property type="entry name" value="AdoMet_MTases"/>
    <property type="match status" value="1"/>
</dbReference>
<evidence type="ECO:0000259" key="4">
    <source>
        <dbReference type="Pfam" id="PF13649"/>
    </source>
</evidence>
<dbReference type="AlphaFoldDB" id="A0A7W7T4T2"/>
<dbReference type="Proteomes" id="UP000542674">
    <property type="component" value="Unassembled WGS sequence"/>
</dbReference>